<dbReference type="RefSeq" id="WP_106511934.1">
    <property type="nucleotide sequence ID" value="NZ_PXYI01000002.1"/>
</dbReference>
<protein>
    <submittedName>
        <fullName evidence="2">Uncharacterized protein</fullName>
    </submittedName>
</protein>
<comment type="caution">
    <text evidence="2">The sequence shown here is derived from an EMBL/GenBank/DDBJ whole genome shotgun (WGS) entry which is preliminary data.</text>
</comment>
<dbReference type="EMBL" id="PXYI01000002">
    <property type="protein sequence ID" value="PSJ41768.1"/>
    <property type="molecule type" value="Genomic_DNA"/>
</dbReference>
<accession>A0A2P7QUW7</accession>
<keyword evidence="1" id="KW-0472">Membrane</keyword>
<reference evidence="2 3" key="1">
    <citation type="submission" date="2018-03" db="EMBL/GenBank/DDBJ databases">
        <title>The draft genome of Sphingosinicella sp. GL-C-18.</title>
        <authorList>
            <person name="Liu L."/>
            <person name="Li L."/>
            <person name="Liang L."/>
            <person name="Zhang X."/>
            <person name="Wang T."/>
        </authorList>
    </citation>
    <scope>NUCLEOTIDE SEQUENCE [LARGE SCALE GENOMIC DNA]</scope>
    <source>
        <strain evidence="2 3">GL-C-18</strain>
    </source>
</reference>
<name>A0A2P7QUW7_9SPHN</name>
<keyword evidence="3" id="KW-1185">Reference proteome</keyword>
<keyword evidence="1" id="KW-0812">Transmembrane</keyword>
<evidence type="ECO:0000313" key="2">
    <source>
        <dbReference type="EMBL" id="PSJ41768.1"/>
    </source>
</evidence>
<evidence type="ECO:0000256" key="1">
    <source>
        <dbReference type="SAM" id="Phobius"/>
    </source>
</evidence>
<keyword evidence="1" id="KW-1133">Transmembrane helix</keyword>
<gene>
    <name evidence="2" type="ORF">C7I55_05655</name>
</gene>
<proteinExistence type="predicted"/>
<sequence length="143" mass="15150">MKTHVKILIGLLAALAMGWIWHGPGGQGDALVGGIERAAQAAAAQAELPGISVRMVREPLSRTVIVSGTANDLQREGLGSQWGIKDYVRAVPGVARVRWDDEPGGNGLPLLAETLIVVALAYFAGLVIGALIFGRRKRQSFLD</sequence>
<dbReference type="AlphaFoldDB" id="A0A2P7QUW7"/>
<organism evidence="2 3">
    <name type="scientific">Allosphingosinicella deserti</name>
    <dbReference type="NCBI Taxonomy" id="2116704"/>
    <lineage>
        <taxon>Bacteria</taxon>
        <taxon>Pseudomonadati</taxon>
        <taxon>Pseudomonadota</taxon>
        <taxon>Alphaproteobacteria</taxon>
        <taxon>Sphingomonadales</taxon>
        <taxon>Sphingomonadaceae</taxon>
        <taxon>Allosphingosinicella</taxon>
    </lineage>
</organism>
<feature type="transmembrane region" description="Helical" evidence="1">
    <location>
        <begin position="110"/>
        <end position="133"/>
    </location>
</feature>
<dbReference type="Proteomes" id="UP000241167">
    <property type="component" value="Unassembled WGS sequence"/>
</dbReference>
<evidence type="ECO:0000313" key="3">
    <source>
        <dbReference type="Proteomes" id="UP000241167"/>
    </source>
</evidence>
<dbReference type="OrthoDB" id="7582204at2"/>
<feature type="transmembrane region" description="Helical" evidence="1">
    <location>
        <begin position="7"/>
        <end position="24"/>
    </location>
</feature>